<evidence type="ECO:0000313" key="1">
    <source>
        <dbReference type="EMBL" id="GAH55818.1"/>
    </source>
</evidence>
<dbReference type="AlphaFoldDB" id="X1IE00"/>
<comment type="caution">
    <text evidence="1">The sequence shown here is derived from an EMBL/GenBank/DDBJ whole genome shotgun (WGS) entry which is preliminary data.</text>
</comment>
<proteinExistence type="predicted"/>
<sequence>DVIEKGLHSRLSNQVATSIITQRYVELGGEQGGDQGLESIVKASLDKNWQMVENAPFLTGARQTAKNVIDKATSFVENRQRWECTVLAEKERLEKLSQPASLDVPVETEEGESVPWVGLMPSEPDLMEAEMAYYEAVSQLPDERLRRIFRRAWEEGEAPQQAAINLGYEWTSALERQVERMIKKIEKEMLG</sequence>
<gene>
    <name evidence="1" type="ORF">S03H2_32423</name>
</gene>
<feature type="non-terminal residue" evidence="1">
    <location>
        <position position="1"/>
    </location>
</feature>
<dbReference type="EMBL" id="BARU01019700">
    <property type="protein sequence ID" value="GAH55818.1"/>
    <property type="molecule type" value="Genomic_DNA"/>
</dbReference>
<organism evidence="1">
    <name type="scientific">marine sediment metagenome</name>
    <dbReference type="NCBI Taxonomy" id="412755"/>
    <lineage>
        <taxon>unclassified sequences</taxon>
        <taxon>metagenomes</taxon>
        <taxon>ecological metagenomes</taxon>
    </lineage>
</organism>
<name>X1IE00_9ZZZZ</name>
<protein>
    <submittedName>
        <fullName evidence="1">Uncharacterized protein</fullName>
    </submittedName>
</protein>
<accession>X1IE00</accession>
<reference evidence="1" key="1">
    <citation type="journal article" date="2014" name="Front. Microbiol.">
        <title>High frequency of phylogenetically diverse reductive dehalogenase-homologous genes in deep subseafloor sedimentary metagenomes.</title>
        <authorList>
            <person name="Kawai M."/>
            <person name="Futagami T."/>
            <person name="Toyoda A."/>
            <person name="Takaki Y."/>
            <person name="Nishi S."/>
            <person name="Hori S."/>
            <person name="Arai W."/>
            <person name="Tsubouchi T."/>
            <person name="Morono Y."/>
            <person name="Uchiyama I."/>
            <person name="Ito T."/>
            <person name="Fujiyama A."/>
            <person name="Inagaki F."/>
            <person name="Takami H."/>
        </authorList>
    </citation>
    <scope>NUCLEOTIDE SEQUENCE</scope>
    <source>
        <strain evidence="1">Expedition CK06-06</strain>
    </source>
</reference>